<reference evidence="1" key="1">
    <citation type="journal article" date="2014" name="Nat. Commun.">
        <title>The tobacco genome sequence and its comparison with those of tomato and potato.</title>
        <authorList>
            <person name="Sierro N."/>
            <person name="Battey J.N."/>
            <person name="Ouadi S."/>
            <person name="Bakaher N."/>
            <person name="Bovet L."/>
            <person name="Willig A."/>
            <person name="Goepfert S."/>
            <person name="Peitsch M.C."/>
            <person name="Ivanov N.V."/>
        </authorList>
    </citation>
    <scope>NUCLEOTIDE SEQUENCE [LARGE SCALE GENOMIC DNA]</scope>
</reference>
<gene>
    <name evidence="2" type="primary">LOC142173676</name>
</gene>
<keyword evidence="1" id="KW-1185">Reference proteome</keyword>
<organism evidence="1 2">
    <name type="scientific">Nicotiana tabacum</name>
    <name type="common">Common tobacco</name>
    <dbReference type="NCBI Taxonomy" id="4097"/>
    <lineage>
        <taxon>Eukaryota</taxon>
        <taxon>Viridiplantae</taxon>
        <taxon>Streptophyta</taxon>
        <taxon>Embryophyta</taxon>
        <taxon>Tracheophyta</taxon>
        <taxon>Spermatophyta</taxon>
        <taxon>Magnoliopsida</taxon>
        <taxon>eudicotyledons</taxon>
        <taxon>Gunneridae</taxon>
        <taxon>Pentapetalae</taxon>
        <taxon>asterids</taxon>
        <taxon>lamiids</taxon>
        <taxon>Solanales</taxon>
        <taxon>Solanaceae</taxon>
        <taxon>Nicotianoideae</taxon>
        <taxon>Nicotianeae</taxon>
        <taxon>Nicotiana</taxon>
    </lineage>
</organism>
<proteinExistence type="predicted"/>
<evidence type="ECO:0000313" key="2">
    <source>
        <dbReference type="RefSeq" id="XP_075095396.1"/>
    </source>
</evidence>
<accession>A0AC58TDT8</accession>
<reference evidence="2" key="2">
    <citation type="submission" date="2025-08" db="UniProtKB">
        <authorList>
            <consortium name="RefSeq"/>
        </authorList>
    </citation>
    <scope>IDENTIFICATION</scope>
    <source>
        <tissue evidence="2">Leaf</tissue>
    </source>
</reference>
<protein>
    <submittedName>
        <fullName evidence="2">Serine/threonine-protein phosphatase 7 long form homolog</fullName>
    </submittedName>
</protein>
<dbReference type="RefSeq" id="XP_075095396.1">
    <property type="nucleotide sequence ID" value="XM_075239295.1"/>
</dbReference>
<dbReference type="Proteomes" id="UP000790787">
    <property type="component" value="Chromosome 19"/>
</dbReference>
<evidence type="ECO:0000313" key="1">
    <source>
        <dbReference type="Proteomes" id="UP000790787"/>
    </source>
</evidence>
<name>A0AC58TDT8_TOBAC</name>
<sequence>MIEHWRQETHTFHLPIDEATIMLEDVEVLFEFLVDGMAVSYPHALRDYTGDDYLHMLQRLAGFQPAEPTSLSGASRLQLLPFRQHLVALHAEITDGLTTGGYRPTDELPDYSWDGAVLAYLYRQLCRSSMGTVRDIAGFIPLLQVWAWEWFLQIQPPLPPIALDAPPPSFLPLSWRWVDKRGHAREVEAGHHLPYYRNLLDLLEDDQVIWRPYSDELIVGFPDYCSRGQAM</sequence>